<evidence type="ECO:0000256" key="12">
    <source>
        <dbReference type="ARBA" id="ARBA00022691"/>
    </source>
</evidence>
<dbReference type="SUPFAM" id="SSF51717">
    <property type="entry name" value="Dihydropteroate synthetase-like"/>
    <property type="match status" value="1"/>
</dbReference>
<dbReference type="GO" id="GO:0031419">
    <property type="term" value="F:cobalamin binding"/>
    <property type="evidence" value="ECO:0007669"/>
    <property type="project" value="UniProtKB-KW"/>
</dbReference>
<dbReference type="AlphaFoldDB" id="I0IEC9"/>
<comment type="pathway">
    <text evidence="4">Amino-acid biosynthesis; L-methionine biosynthesis via de novo pathway; L-methionine from L-homocysteine (MetH route): step 1/1.</text>
</comment>
<dbReference type="KEGG" id="phm:PSMK_14580"/>
<dbReference type="eggNOG" id="COG1410">
    <property type="taxonomic scope" value="Bacteria"/>
</dbReference>
<dbReference type="PANTHER" id="PTHR45833">
    <property type="entry name" value="METHIONINE SYNTHASE"/>
    <property type="match status" value="1"/>
</dbReference>
<reference evidence="24 25" key="1">
    <citation type="submission" date="2012-02" db="EMBL/GenBank/DDBJ databases">
        <title>Complete genome sequence of Phycisphaera mikurensis NBRC 102666.</title>
        <authorList>
            <person name="Ankai A."/>
            <person name="Hosoyama A."/>
            <person name="Terui Y."/>
            <person name="Sekine M."/>
            <person name="Fukai R."/>
            <person name="Kato Y."/>
            <person name="Nakamura S."/>
            <person name="Yamada-Narita S."/>
            <person name="Kawakoshi A."/>
            <person name="Fukunaga Y."/>
            <person name="Yamazaki S."/>
            <person name="Fujita N."/>
        </authorList>
    </citation>
    <scope>NUCLEOTIDE SEQUENCE [LARGE SCALE GENOMIC DNA]</scope>
    <source>
        <strain evidence="25">NBRC 102666 / KCTC 22515 / FYK2301M01</strain>
    </source>
</reference>
<evidence type="ECO:0000256" key="15">
    <source>
        <dbReference type="ARBA" id="ARBA00022833"/>
    </source>
</evidence>
<keyword evidence="17" id="KW-0170">Cobalt</keyword>
<dbReference type="OrthoDB" id="9803687at2"/>
<evidence type="ECO:0000256" key="11">
    <source>
        <dbReference type="ARBA" id="ARBA00022679"/>
    </source>
</evidence>
<dbReference type="FunFam" id="3.20.20.20:FF:000007">
    <property type="entry name" value="Methionine synthase"/>
    <property type="match status" value="1"/>
</dbReference>
<keyword evidence="13 21" id="KW-0479">Metal-binding</keyword>
<feature type="domain" description="Hcy-binding" evidence="22">
    <location>
        <begin position="1"/>
        <end position="313"/>
    </location>
</feature>
<evidence type="ECO:0000313" key="24">
    <source>
        <dbReference type="EMBL" id="BAM03617.1"/>
    </source>
</evidence>
<dbReference type="GO" id="GO:0008705">
    <property type="term" value="F:methionine synthase activity"/>
    <property type="evidence" value="ECO:0007669"/>
    <property type="project" value="UniProtKB-EC"/>
</dbReference>
<keyword evidence="10" id="KW-0846">Cobalamin</keyword>
<evidence type="ECO:0000256" key="19">
    <source>
        <dbReference type="ARBA" id="ARBA00030582"/>
    </source>
</evidence>
<dbReference type="GO" id="GO:0046872">
    <property type="term" value="F:metal ion binding"/>
    <property type="evidence" value="ECO:0007669"/>
    <property type="project" value="UniProtKB-KW"/>
</dbReference>
<dbReference type="InterPro" id="IPR050554">
    <property type="entry name" value="Met_Synthase/Corrinoid"/>
</dbReference>
<evidence type="ECO:0000256" key="5">
    <source>
        <dbReference type="ARBA" id="ARBA00010398"/>
    </source>
</evidence>
<dbReference type="Gene3D" id="3.20.20.330">
    <property type="entry name" value="Homocysteine-binding-like domain"/>
    <property type="match status" value="1"/>
</dbReference>
<keyword evidence="25" id="KW-1185">Reference proteome</keyword>
<dbReference type="PROSITE" id="PS50972">
    <property type="entry name" value="PTERIN_BINDING"/>
    <property type="match status" value="1"/>
</dbReference>
<evidence type="ECO:0000256" key="1">
    <source>
        <dbReference type="ARBA" id="ARBA00001700"/>
    </source>
</evidence>
<dbReference type="GO" id="GO:0046653">
    <property type="term" value="P:tetrahydrofolate metabolic process"/>
    <property type="evidence" value="ECO:0007669"/>
    <property type="project" value="TreeGrafter"/>
</dbReference>
<keyword evidence="9" id="KW-0028">Amino-acid biosynthesis</keyword>
<comment type="function">
    <text evidence="18">Catalyzes the transfer of a methyl group from methyl-cobalamin to homocysteine, yielding enzyme-bound cob(I)alamin and methionine. Subsequently, remethylates the cofactor using methyltetrahydrofolate.</text>
</comment>
<evidence type="ECO:0000256" key="3">
    <source>
        <dbReference type="ARBA" id="ARBA00001956"/>
    </source>
</evidence>
<dbReference type="InterPro" id="IPR000489">
    <property type="entry name" value="Pterin-binding_dom"/>
</dbReference>
<keyword evidence="15 21" id="KW-0862">Zinc</keyword>
<proteinExistence type="inferred from homology"/>
<feature type="binding site" evidence="21">
    <location>
        <position position="232"/>
    </location>
    <ligand>
        <name>Zn(2+)</name>
        <dbReference type="ChEBI" id="CHEBI:29105"/>
    </ligand>
</feature>
<feature type="domain" description="Pterin-binding" evidence="23">
    <location>
        <begin position="346"/>
        <end position="609"/>
    </location>
</feature>
<keyword evidence="14" id="KW-0677">Repeat</keyword>
<sequence length="640" mass="69228">MSTFAQTALRRVLFLDGAMGTSIHNIDDLDLERDYLGRENCTEVLLLTRPEVIQGIHEDFLRAGSDAVETDSFNAQLHTMEDQDLVDRVHELNVLAAQTARLACDSFATPERPRFVVGSMGPGTKLVTLGNIGYDEMRASYAAQVRGLLDGGSDALLIETAQDILQVKCTLDAIFGVLDERGLTPDVDGTGDVPVMVQVTIEQFGTTLIGTDIAGVVATLRNYPIFSLGMNCATGPAEMAEHLKHIARNWPGAISLLPNAGLPTLVEGRTIFPLQAEPFAEKMAEFVLTAGLNIVGGCCGTTPAHIAALVEKVGRDTPVTEVEVQPWQPAIASLMGAVEMRQDNSILNIGERTNASGSRKFKRLLEEEDWDEIVSLARDMVREGSHVIDVNVDYAGRDNVRDMTTVVSKLVNQVNAPLMLDSTQPATIEAGLKAAGGKCLINSANLEDGEEKFALMCRLAKKYNAGLVLGTIDEDPEEAMARTRERKLEIATRMHDLATRVHGLDEADLMFDPLVLPVSTGMEQDRRSGLETIEGTRLISERFPRCQITCGLSNISFGLKPAARQVLNSVFLAELIQAGMTSAILHVSKILPESRIPREQWDAAIRLLYDRRGAAAEAAVAETVAAGGGEAHVHGAACSH</sequence>
<dbReference type="STRING" id="1142394.PSMK_14580"/>
<evidence type="ECO:0000256" key="7">
    <source>
        <dbReference type="ARBA" id="ARBA00013998"/>
    </source>
</evidence>
<evidence type="ECO:0000256" key="21">
    <source>
        <dbReference type="PROSITE-ProRule" id="PRU00333"/>
    </source>
</evidence>
<dbReference type="UniPathway" id="UPA00051">
    <property type="reaction ID" value="UER00081"/>
</dbReference>
<comment type="catalytic activity">
    <reaction evidence="1">
        <text>(6S)-5-methyl-5,6,7,8-tetrahydrofolate + L-homocysteine = (6S)-5,6,7,8-tetrahydrofolate + L-methionine</text>
        <dbReference type="Rhea" id="RHEA:11172"/>
        <dbReference type="ChEBI" id="CHEBI:18608"/>
        <dbReference type="ChEBI" id="CHEBI:57453"/>
        <dbReference type="ChEBI" id="CHEBI:57844"/>
        <dbReference type="ChEBI" id="CHEBI:58199"/>
        <dbReference type="EC" id="2.1.1.13"/>
    </reaction>
</comment>
<dbReference type="GO" id="GO:0005829">
    <property type="term" value="C:cytosol"/>
    <property type="evidence" value="ECO:0007669"/>
    <property type="project" value="TreeGrafter"/>
</dbReference>
<evidence type="ECO:0000259" key="23">
    <source>
        <dbReference type="PROSITE" id="PS50972"/>
    </source>
</evidence>
<organism evidence="24 25">
    <name type="scientific">Phycisphaera mikurensis (strain NBRC 102666 / KCTC 22515 / FYK2301M01)</name>
    <dbReference type="NCBI Taxonomy" id="1142394"/>
    <lineage>
        <taxon>Bacteria</taxon>
        <taxon>Pseudomonadati</taxon>
        <taxon>Planctomycetota</taxon>
        <taxon>Phycisphaerae</taxon>
        <taxon>Phycisphaerales</taxon>
        <taxon>Phycisphaeraceae</taxon>
        <taxon>Phycisphaera</taxon>
    </lineage>
</organism>
<comment type="cofactor">
    <cofactor evidence="3">
        <name>methylcob(III)alamin</name>
        <dbReference type="ChEBI" id="CHEBI:28115"/>
    </cofactor>
</comment>
<evidence type="ECO:0000256" key="6">
    <source>
        <dbReference type="ARBA" id="ARBA00012032"/>
    </source>
</evidence>
<evidence type="ECO:0000256" key="17">
    <source>
        <dbReference type="ARBA" id="ARBA00023285"/>
    </source>
</evidence>
<dbReference type="InterPro" id="IPR003726">
    <property type="entry name" value="HCY_dom"/>
</dbReference>
<dbReference type="HOGENOM" id="CLU_004914_0_1_0"/>
<evidence type="ECO:0000313" key="25">
    <source>
        <dbReference type="Proteomes" id="UP000007881"/>
    </source>
</evidence>
<comment type="similarity">
    <text evidence="5">Belongs to the vitamin-B12 dependent methionine synthase family.</text>
</comment>
<keyword evidence="16" id="KW-0486">Methionine biosynthesis</keyword>
<name>I0IEC9_PHYMF</name>
<dbReference type="PATRIC" id="fig|1142394.8.peg.1498"/>
<evidence type="ECO:0000256" key="14">
    <source>
        <dbReference type="ARBA" id="ARBA00022737"/>
    </source>
</evidence>
<dbReference type="Pfam" id="PF00809">
    <property type="entry name" value="Pterin_bind"/>
    <property type="match status" value="1"/>
</dbReference>
<evidence type="ECO:0000256" key="18">
    <source>
        <dbReference type="ARBA" id="ARBA00025552"/>
    </source>
</evidence>
<accession>I0IEC9</accession>
<dbReference type="Proteomes" id="UP000007881">
    <property type="component" value="Chromosome"/>
</dbReference>
<dbReference type="SUPFAM" id="SSF82282">
    <property type="entry name" value="Homocysteine S-methyltransferase"/>
    <property type="match status" value="1"/>
</dbReference>
<dbReference type="InterPro" id="IPR011005">
    <property type="entry name" value="Dihydropteroate_synth-like_sf"/>
</dbReference>
<dbReference type="Gene3D" id="3.20.20.20">
    <property type="entry name" value="Dihydropteroate synthase-like"/>
    <property type="match status" value="1"/>
</dbReference>
<evidence type="ECO:0000256" key="16">
    <source>
        <dbReference type="ARBA" id="ARBA00023167"/>
    </source>
</evidence>
<evidence type="ECO:0000256" key="20">
    <source>
        <dbReference type="ARBA" id="ARBA00031040"/>
    </source>
</evidence>
<keyword evidence="12" id="KW-0949">S-adenosyl-L-methionine</keyword>
<comment type="cofactor">
    <cofactor evidence="2 21">
        <name>Zn(2+)</name>
        <dbReference type="ChEBI" id="CHEBI:29105"/>
    </cofactor>
</comment>
<evidence type="ECO:0000256" key="2">
    <source>
        <dbReference type="ARBA" id="ARBA00001947"/>
    </source>
</evidence>
<evidence type="ECO:0000256" key="13">
    <source>
        <dbReference type="ARBA" id="ARBA00022723"/>
    </source>
</evidence>
<gene>
    <name evidence="24" type="ordered locus">PSMK_14580</name>
</gene>
<evidence type="ECO:0000256" key="10">
    <source>
        <dbReference type="ARBA" id="ARBA00022628"/>
    </source>
</evidence>
<evidence type="ECO:0000259" key="22">
    <source>
        <dbReference type="PROSITE" id="PS50970"/>
    </source>
</evidence>
<evidence type="ECO:0000256" key="4">
    <source>
        <dbReference type="ARBA" id="ARBA00005178"/>
    </source>
</evidence>
<keyword evidence="8 21" id="KW-0489">Methyltransferase</keyword>
<dbReference type="eggNOG" id="COG0646">
    <property type="taxonomic scope" value="Bacteria"/>
</dbReference>
<dbReference type="Pfam" id="PF02574">
    <property type="entry name" value="S-methyl_trans"/>
    <property type="match status" value="1"/>
</dbReference>
<dbReference type="EC" id="2.1.1.13" evidence="6"/>
<feature type="binding site" evidence="21">
    <location>
        <position position="298"/>
    </location>
    <ligand>
        <name>Zn(2+)</name>
        <dbReference type="ChEBI" id="CHEBI:29105"/>
    </ligand>
</feature>
<dbReference type="GO" id="GO:0050667">
    <property type="term" value="P:homocysteine metabolic process"/>
    <property type="evidence" value="ECO:0007669"/>
    <property type="project" value="TreeGrafter"/>
</dbReference>
<dbReference type="RefSeq" id="WP_014436835.1">
    <property type="nucleotide sequence ID" value="NC_017080.1"/>
</dbReference>
<protein>
    <recommendedName>
        <fullName evidence="7">Methionine synthase</fullName>
        <ecNumber evidence="6">2.1.1.13</ecNumber>
    </recommendedName>
    <alternativeName>
        <fullName evidence="20">5-methyltetrahydrofolate--homocysteine methyltransferase</fullName>
    </alternativeName>
    <alternativeName>
        <fullName evidence="19">Methionine synthase, vitamin-B12 dependent</fullName>
    </alternativeName>
</protein>
<dbReference type="EMBL" id="AP012338">
    <property type="protein sequence ID" value="BAM03617.1"/>
    <property type="molecule type" value="Genomic_DNA"/>
</dbReference>
<evidence type="ECO:0000256" key="9">
    <source>
        <dbReference type="ARBA" id="ARBA00022605"/>
    </source>
</evidence>
<evidence type="ECO:0000256" key="8">
    <source>
        <dbReference type="ARBA" id="ARBA00022603"/>
    </source>
</evidence>
<dbReference type="PROSITE" id="PS50970">
    <property type="entry name" value="HCY"/>
    <property type="match status" value="1"/>
</dbReference>
<dbReference type="PANTHER" id="PTHR45833:SF1">
    <property type="entry name" value="METHIONINE SYNTHASE"/>
    <property type="match status" value="1"/>
</dbReference>
<dbReference type="GO" id="GO:0032259">
    <property type="term" value="P:methylation"/>
    <property type="evidence" value="ECO:0007669"/>
    <property type="project" value="UniProtKB-KW"/>
</dbReference>
<keyword evidence="11 21" id="KW-0808">Transferase</keyword>
<dbReference type="InterPro" id="IPR036589">
    <property type="entry name" value="HCY_dom_sf"/>
</dbReference>
<feature type="binding site" evidence="21">
    <location>
        <position position="299"/>
    </location>
    <ligand>
        <name>Zn(2+)</name>
        <dbReference type="ChEBI" id="CHEBI:29105"/>
    </ligand>
</feature>